<dbReference type="RefSeq" id="WP_123212845.1">
    <property type="nucleotide sequence ID" value="NZ_RJVO01000009.1"/>
</dbReference>
<gene>
    <name evidence="13" type="ORF">ED208_15550</name>
</gene>
<evidence type="ECO:0000256" key="9">
    <source>
        <dbReference type="ARBA" id="ARBA00023232"/>
    </source>
</evidence>
<dbReference type="PROSITE" id="PS51410">
    <property type="entry name" value="BH4_AAA_HYDROXYL_2"/>
    <property type="match status" value="1"/>
</dbReference>
<keyword evidence="5 11" id="KW-0479">Metal-binding</keyword>
<evidence type="ECO:0000256" key="8">
    <source>
        <dbReference type="ARBA" id="ARBA00023033"/>
    </source>
</evidence>
<keyword evidence="14" id="KW-1185">Reference proteome</keyword>
<dbReference type="InterPro" id="IPR036951">
    <property type="entry name" value="ArAA_hydroxylase_sf"/>
</dbReference>
<dbReference type="AlphaFoldDB" id="A0A3N0V115"/>
<keyword evidence="8 13" id="KW-0503">Monooxygenase</keyword>
<evidence type="ECO:0000313" key="14">
    <source>
        <dbReference type="Proteomes" id="UP000282106"/>
    </source>
</evidence>
<dbReference type="SMR" id="A0A3N0V115"/>
<feature type="binding site" evidence="11">
    <location>
        <position position="122"/>
    </location>
    <ligand>
        <name>Fe cation</name>
        <dbReference type="ChEBI" id="CHEBI:24875"/>
    </ligand>
</feature>
<keyword evidence="9" id="KW-0585">Phenylalanine catabolism</keyword>
<sequence>MSKASNYVSRLPDETGLVRYGDEENAIWAELYARQEQAIQGKACEEFLYGLEQIGMPRDRVPQLPEISRVLKRETGWEVAYVPALIPFGEFFRLLANKQFPAATFVRRREELDYLQEPDIFHELFGHTPLLTNPHFADFTHRYGQLGLAASREDRVYLARLYWFTVEFGLLQKPGQDLRIYGGGILSSIGETEYAYRSNVALRKRFALTEVLRTPYRIDIMQPLYYVIEELADLSRLTQLDLMAKVQEARALGLLEALYAPKPPLAA</sequence>
<evidence type="ECO:0000256" key="11">
    <source>
        <dbReference type="PIRSR" id="PIRSR601273-2"/>
    </source>
</evidence>
<evidence type="ECO:0000313" key="13">
    <source>
        <dbReference type="EMBL" id="ROH86450.1"/>
    </source>
</evidence>
<dbReference type="PRINTS" id="PR00372">
    <property type="entry name" value="FYWHYDRXLASE"/>
</dbReference>
<dbReference type="CDD" id="cd03348">
    <property type="entry name" value="pro_PheOH"/>
    <property type="match status" value="1"/>
</dbReference>
<protein>
    <recommendedName>
        <fullName evidence="4">phenylalanine 4-monooxygenase</fullName>
        <ecNumber evidence="4">1.14.16.1</ecNumber>
    </recommendedName>
    <alternativeName>
        <fullName evidence="10">Phe-4-monooxygenase</fullName>
    </alternativeName>
</protein>
<evidence type="ECO:0000256" key="3">
    <source>
        <dbReference type="ARBA" id="ARBA00009712"/>
    </source>
</evidence>
<dbReference type="NCBIfam" id="NF008877">
    <property type="entry name" value="PRK11913.1-2"/>
    <property type="match status" value="1"/>
</dbReference>
<feature type="binding site" evidence="11">
    <location>
        <position position="127"/>
    </location>
    <ligand>
        <name>Fe cation</name>
        <dbReference type="ChEBI" id="CHEBI:24875"/>
    </ligand>
</feature>
<feature type="binding site" evidence="11">
    <location>
        <position position="167"/>
    </location>
    <ligand>
        <name>Fe cation</name>
        <dbReference type="ChEBI" id="CHEBI:24875"/>
    </ligand>
</feature>
<dbReference type="InParanoid" id="A0A3N0V115"/>
<dbReference type="InterPro" id="IPR001273">
    <property type="entry name" value="ArAA_hydroxylase"/>
</dbReference>
<comment type="caution">
    <text evidence="13">The sequence shown here is derived from an EMBL/GenBank/DDBJ whole genome shotgun (WGS) entry which is preliminary data.</text>
</comment>
<comment type="pathway">
    <text evidence="2">Amino-acid degradation; L-phenylalanine degradation; acetoacetate and fumarate from L-phenylalanine: step 1/6.</text>
</comment>
<dbReference type="NCBIfam" id="TIGR01267">
    <property type="entry name" value="Phe4hydrox_mono"/>
    <property type="match status" value="1"/>
</dbReference>
<evidence type="ECO:0000256" key="5">
    <source>
        <dbReference type="ARBA" id="ARBA00022723"/>
    </source>
</evidence>
<keyword evidence="7 11" id="KW-0408">Iron</keyword>
<name>A0A3N0V115_9GAMM</name>
<dbReference type="EMBL" id="RJVO01000009">
    <property type="protein sequence ID" value="ROH86450.1"/>
    <property type="molecule type" value="Genomic_DNA"/>
</dbReference>
<evidence type="ECO:0000256" key="7">
    <source>
        <dbReference type="ARBA" id="ARBA00023004"/>
    </source>
</evidence>
<evidence type="ECO:0000256" key="2">
    <source>
        <dbReference type="ARBA" id="ARBA00005088"/>
    </source>
</evidence>
<keyword evidence="6 13" id="KW-0560">Oxidoreductase</keyword>
<evidence type="ECO:0000256" key="10">
    <source>
        <dbReference type="ARBA" id="ARBA00029922"/>
    </source>
</evidence>
<evidence type="ECO:0000256" key="1">
    <source>
        <dbReference type="ARBA" id="ARBA00001954"/>
    </source>
</evidence>
<dbReference type="InterPro" id="IPR036329">
    <property type="entry name" value="Aro-AA_hydroxylase_C_sf"/>
</dbReference>
<comment type="cofactor">
    <cofactor evidence="1 11">
        <name>Fe(2+)</name>
        <dbReference type="ChEBI" id="CHEBI:29033"/>
    </cofactor>
</comment>
<dbReference type="Pfam" id="PF00351">
    <property type="entry name" value="Biopterin_H"/>
    <property type="match status" value="1"/>
</dbReference>
<dbReference type="InterPro" id="IPR019774">
    <property type="entry name" value="Aromatic-AA_hydroxylase_C"/>
</dbReference>
<dbReference type="PANTHER" id="PTHR11473:SF24">
    <property type="entry name" value="PHENYLALANINE-4-HYDROXYLASE"/>
    <property type="match status" value="1"/>
</dbReference>
<dbReference type="Gene3D" id="1.10.800.10">
    <property type="entry name" value="Aromatic amino acid hydroxylase"/>
    <property type="match status" value="1"/>
</dbReference>
<dbReference type="EC" id="1.14.16.1" evidence="4"/>
<evidence type="ECO:0000256" key="6">
    <source>
        <dbReference type="ARBA" id="ARBA00023002"/>
    </source>
</evidence>
<accession>A0A3N0V115</accession>
<dbReference type="PANTHER" id="PTHR11473">
    <property type="entry name" value="AROMATIC AMINO ACID HYDROXYLASE"/>
    <property type="match status" value="1"/>
</dbReference>
<evidence type="ECO:0000256" key="4">
    <source>
        <dbReference type="ARBA" id="ARBA00011995"/>
    </source>
</evidence>
<comment type="similarity">
    <text evidence="3">Belongs to the biopterin-dependent aromatic amino acid hydroxylase family.</text>
</comment>
<dbReference type="GO" id="GO:0006559">
    <property type="term" value="P:L-phenylalanine catabolic process"/>
    <property type="evidence" value="ECO:0007669"/>
    <property type="project" value="UniProtKB-KW"/>
</dbReference>
<feature type="domain" description="Biopterin-dependent aromatic amino acid hydroxylase family profile" evidence="12">
    <location>
        <begin position="1"/>
        <end position="267"/>
    </location>
</feature>
<reference evidence="13 14" key="1">
    <citation type="submission" date="2018-10" db="EMBL/GenBank/DDBJ databases">
        <authorList>
            <person name="Chen W.-M."/>
        </authorList>
    </citation>
    <scope>NUCLEOTIDE SEQUENCE [LARGE SCALE GENOMIC DNA]</scope>
    <source>
        <strain evidence="13 14">THS-13</strain>
    </source>
</reference>
<dbReference type="GO" id="GO:0004505">
    <property type="term" value="F:phenylalanine 4-monooxygenase activity"/>
    <property type="evidence" value="ECO:0007669"/>
    <property type="project" value="UniProtKB-EC"/>
</dbReference>
<dbReference type="SUPFAM" id="SSF56534">
    <property type="entry name" value="Aromatic aminoacid monoxygenases, catalytic and oligomerization domains"/>
    <property type="match status" value="1"/>
</dbReference>
<dbReference type="GO" id="GO:0005506">
    <property type="term" value="F:iron ion binding"/>
    <property type="evidence" value="ECO:0007669"/>
    <property type="project" value="InterPro"/>
</dbReference>
<dbReference type="Proteomes" id="UP000282106">
    <property type="component" value="Unassembled WGS sequence"/>
</dbReference>
<dbReference type="InterPro" id="IPR005960">
    <property type="entry name" value="Phe-4-hydroxylase_mono"/>
</dbReference>
<organism evidence="13 14">
    <name type="scientific">Stagnimonas aquatica</name>
    <dbReference type="NCBI Taxonomy" id="2689987"/>
    <lineage>
        <taxon>Bacteria</taxon>
        <taxon>Pseudomonadati</taxon>
        <taxon>Pseudomonadota</taxon>
        <taxon>Gammaproteobacteria</taxon>
        <taxon>Nevskiales</taxon>
        <taxon>Nevskiaceae</taxon>
        <taxon>Stagnimonas</taxon>
    </lineage>
</organism>
<proteinExistence type="inferred from homology"/>
<evidence type="ECO:0000259" key="12">
    <source>
        <dbReference type="PROSITE" id="PS51410"/>
    </source>
</evidence>